<dbReference type="AlphaFoldDB" id="A0A2A6CAF0"/>
<evidence type="ECO:0000256" key="12">
    <source>
        <dbReference type="ARBA" id="ARBA00023098"/>
    </source>
</evidence>
<evidence type="ECO:0000313" key="16">
    <source>
        <dbReference type="Proteomes" id="UP000005239"/>
    </source>
</evidence>
<evidence type="ECO:0000256" key="9">
    <source>
        <dbReference type="ARBA" id="ARBA00022798"/>
    </source>
</evidence>
<keyword evidence="11" id="KW-1133">Transmembrane helix</keyword>
<keyword evidence="6" id="KW-0444">Lipid biosynthesis</keyword>
<evidence type="ECO:0000256" key="14">
    <source>
        <dbReference type="ARBA" id="ARBA00023315"/>
    </source>
</evidence>
<dbReference type="GO" id="GO:0019432">
    <property type="term" value="P:triglyceride biosynthetic process"/>
    <property type="evidence" value="ECO:0000318"/>
    <property type="project" value="GO_Central"/>
</dbReference>
<dbReference type="GO" id="GO:0004144">
    <property type="term" value="F:diacylglycerol O-acyltransferase activity"/>
    <property type="evidence" value="ECO:0000318"/>
    <property type="project" value="GO_Central"/>
</dbReference>
<dbReference type="OrthoDB" id="264532at2759"/>
<dbReference type="EnsemblMetazoa" id="PPA38985.1">
    <property type="protein sequence ID" value="PPA38985.1"/>
    <property type="gene ID" value="WBGene00277354"/>
</dbReference>
<comment type="subcellular location">
    <subcellularLocation>
        <location evidence="1">Endoplasmic reticulum membrane</location>
        <topology evidence="1">Multi-pass membrane protein</topology>
    </subcellularLocation>
</comment>
<evidence type="ECO:0000256" key="4">
    <source>
        <dbReference type="ARBA" id="ARBA00005420"/>
    </source>
</evidence>
<evidence type="ECO:0000256" key="1">
    <source>
        <dbReference type="ARBA" id="ARBA00004477"/>
    </source>
</evidence>
<evidence type="ECO:0000256" key="13">
    <source>
        <dbReference type="ARBA" id="ARBA00023136"/>
    </source>
</evidence>
<evidence type="ECO:0000256" key="11">
    <source>
        <dbReference type="ARBA" id="ARBA00022989"/>
    </source>
</evidence>
<organism evidence="15 16">
    <name type="scientific">Pristionchus pacificus</name>
    <name type="common">Parasitic nematode worm</name>
    <dbReference type="NCBI Taxonomy" id="54126"/>
    <lineage>
        <taxon>Eukaryota</taxon>
        <taxon>Metazoa</taxon>
        <taxon>Ecdysozoa</taxon>
        <taxon>Nematoda</taxon>
        <taxon>Chromadorea</taxon>
        <taxon>Rhabditida</taxon>
        <taxon>Rhabditina</taxon>
        <taxon>Diplogasteromorpha</taxon>
        <taxon>Diplogasteroidea</taxon>
        <taxon>Neodiplogasteridae</taxon>
        <taxon>Pristionchus</taxon>
    </lineage>
</organism>
<dbReference type="PANTHER" id="PTHR12317:SF0">
    <property type="entry name" value="ACYLTRANSFERASE"/>
    <property type="match status" value="1"/>
</dbReference>
<keyword evidence="8" id="KW-0812">Transmembrane</keyword>
<keyword evidence="12" id="KW-0443">Lipid metabolism</keyword>
<protein>
    <recommendedName>
        <fullName evidence="5">diacylglycerol O-acyltransferase</fullName>
        <ecNumber evidence="5">2.3.1.20</ecNumber>
    </recommendedName>
</protein>
<dbReference type="GO" id="GO:0006071">
    <property type="term" value="P:glycerol metabolic process"/>
    <property type="evidence" value="ECO:0007669"/>
    <property type="project" value="UniProtKB-KW"/>
</dbReference>
<evidence type="ECO:0000256" key="7">
    <source>
        <dbReference type="ARBA" id="ARBA00022679"/>
    </source>
</evidence>
<dbReference type="PANTHER" id="PTHR12317">
    <property type="entry name" value="DIACYLGLYCEROL O-ACYLTRANSFERASE"/>
    <property type="match status" value="1"/>
</dbReference>
<dbReference type="CDD" id="cd07987">
    <property type="entry name" value="LPLAT_MGAT-like"/>
    <property type="match status" value="1"/>
</dbReference>
<reference evidence="16" key="1">
    <citation type="journal article" date="2008" name="Nat. Genet.">
        <title>The Pristionchus pacificus genome provides a unique perspective on nematode lifestyle and parasitism.</title>
        <authorList>
            <person name="Dieterich C."/>
            <person name="Clifton S.W."/>
            <person name="Schuster L.N."/>
            <person name="Chinwalla A."/>
            <person name="Delehaunty K."/>
            <person name="Dinkelacker I."/>
            <person name="Fulton L."/>
            <person name="Fulton R."/>
            <person name="Godfrey J."/>
            <person name="Minx P."/>
            <person name="Mitreva M."/>
            <person name="Roeseler W."/>
            <person name="Tian H."/>
            <person name="Witte H."/>
            <person name="Yang S.P."/>
            <person name="Wilson R.K."/>
            <person name="Sommer R.J."/>
        </authorList>
    </citation>
    <scope>NUCLEOTIDE SEQUENCE [LARGE SCALE GENOMIC DNA]</scope>
    <source>
        <strain evidence="16">PS312</strain>
    </source>
</reference>
<dbReference type="Pfam" id="PF03982">
    <property type="entry name" value="DAGAT"/>
    <property type="match status" value="1"/>
</dbReference>
<evidence type="ECO:0000313" key="15">
    <source>
        <dbReference type="EnsemblMetazoa" id="PPA38985.1"/>
    </source>
</evidence>
<reference evidence="15" key="2">
    <citation type="submission" date="2022-06" db="UniProtKB">
        <authorList>
            <consortium name="EnsemblMetazoa"/>
        </authorList>
    </citation>
    <scope>IDENTIFICATION</scope>
    <source>
        <strain evidence="15">PS312</strain>
    </source>
</reference>
<gene>
    <name evidence="15" type="primary">WBGene00277354</name>
</gene>
<keyword evidence="9" id="KW-0319">Glycerol metabolism</keyword>
<accession>A0A2A6CAF0</accession>
<dbReference type="GO" id="GO:0005789">
    <property type="term" value="C:endoplasmic reticulum membrane"/>
    <property type="evidence" value="ECO:0000318"/>
    <property type="project" value="GO_Central"/>
</dbReference>
<keyword evidence="13" id="KW-0472">Membrane</keyword>
<dbReference type="InterPro" id="IPR007130">
    <property type="entry name" value="DAGAT"/>
</dbReference>
<dbReference type="Proteomes" id="UP000005239">
    <property type="component" value="Unassembled WGS sequence"/>
</dbReference>
<keyword evidence="14" id="KW-0012">Acyltransferase</keyword>
<dbReference type="EC" id="2.3.1.20" evidence="5"/>
<keyword evidence="16" id="KW-1185">Reference proteome</keyword>
<evidence type="ECO:0000256" key="10">
    <source>
        <dbReference type="ARBA" id="ARBA00022824"/>
    </source>
</evidence>
<evidence type="ECO:0000256" key="3">
    <source>
        <dbReference type="ARBA" id="ARBA00005189"/>
    </source>
</evidence>
<name>A0A2A6CAF0_PRIPA</name>
<evidence type="ECO:0000256" key="5">
    <source>
        <dbReference type="ARBA" id="ARBA00013244"/>
    </source>
</evidence>
<keyword evidence="7" id="KW-0808">Transferase</keyword>
<comment type="pathway">
    <text evidence="2">Glycerolipid metabolism; triacylglycerol biosynthesis.</text>
</comment>
<sequence>VKRFWFPLCREWLMLHGVINCSRESLQPRCGVKDNDVICSNVLGRSGKGQAAVKRFWFPLCREWLMLHGVINCSRESLQPRCGVKDNDVICSNVLGRSGKGQAAVLVVGGAEESLDAHPGKYVIMLSRRKGFIKIAIETGAFLVPCFAFGENDIYRQANNDEGTTVRRIQKFVKKYWGVSPLMVYGTGVFFAYGFMPFRKPLNTVLGAPIPVERIENPTQEQIDGYHSIYIQRLTELFEDHKEKYGIAADNHLIIR</sequence>
<comment type="pathway">
    <text evidence="3">Lipid metabolism.</text>
</comment>
<evidence type="ECO:0000256" key="8">
    <source>
        <dbReference type="ARBA" id="ARBA00022692"/>
    </source>
</evidence>
<evidence type="ECO:0000256" key="6">
    <source>
        <dbReference type="ARBA" id="ARBA00022516"/>
    </source>
</evidence>
<evidence type="ECO:0000256" key="2">
    <source>
        <dbReference type="ARBA" id="ARBA00004771"/>
    </source>
</evidence>
<comment type="similarity">
    <text evidence="4">Belongs to the diacylglycerol acyltransferase family.</text>
</comment>
<keyword evidence="10" id="KW-0256">Endoplasmic reticulum</keyword>
<proteinExistence type="inferred from homology"/>
<accession>A0A8R1YS39</accession>